<dbReference type="InterPro" id="IPR032718">
    <property type="entry name" value="PGBD4_Znf_C"/>
</dbReference>
<sequence>MAEASSQVANDSESSEFSDIDVDVNDTGNIQNTPTQSWFEEETDMPDFNFTKHNELLVPIPEPAGLVIKFAVYTGVFDDMGEQGHASKVVLHLMSEKLENGHSLYMDNFYNSFDLATSLIQKNTYCTGTLRLNRKNTPVEVKQAKLKKYETIARYSNSVVIKKWRDKREVTYISTKFKNNLVVSTNKRGYNKIKPEPIVNYNKFMSGIDRQDQMQSMPLYDYRLSVLSVLLPKIPKPRLLPSKVNHLLKKHGVGKNGRAIRKSCQLCYTQKIRKDTAYFCDACPEKPSMCQQPCFNTFHSRINI</sequence>
<accession>A0A8R1X0B8</accession>
<evidence type="ECO:0000256" key="1">
    <source>
        <dbReference type="SAM" id="MobiDB-lite"/>
    </source>
</evidence>
<feature type="domain" description="PiggyBac transposable element-derived protein" evidence="3">
    <location>
        <begin position="65"/>
        <end position="215"/>
    </location>
</feature>
<proteinExistence type="predicted"/>
<name>A0A8R1X0B8_ACYPI</name>
<feature type="compositionally biased region" description="Acidic residues" evidence="1">
    <location>
        <begin position="13"/>
        <end position="24"/>
    </location>
</feature>
<reference evidence="5" key="1">
    <citation type="submission" date="2010-06" db="EMBL/GenBank/DDBJ databases">
        <authorList>
            <person name="Jiang H."/>
            <person name="Abraham K."/>
            <person name="Ali S."/>
            <person name="Alsbrooks S.L."/>
            <person name="Anim B.N."/>
            <person name="Anosike U.S."/>
            <person name="Attaway T."/>
            <person name="Bandaranaike D.P."/>
            <person name="Battles P.K."/>
            <person name="Bell S.N."/>
            <person name="Bell A.V."/>
            <person name="Beltran B."/>
            <person name="Bickham C."/>
            <person name="Bustamante Y."/>
            <person name="Caleb T."/>
            <person name="Canada A."/>
            <person name="Cardenas V."/>
            <person name="Carter K."/>
            <person name="Chacko J."/>
            <person name="Chandrabose M.N."/>
            <person name="Chavez D."/>
            <person name="Chavez A."/>
            <person name="Chen L."/>
            <person name="Chu H.-S."/>
            <person name="Claassen K.J."/>
            <person name="Cockrell R."/>
            <person name="Collins M."/>
            <person name="Cooper J.A."/>
            <person name="Cree A."/>
            <person name="Curry S.M."/>
            <person name="Da Y."/>
            <person name="Dao M.D."/>
            <person name="Das B."/>
            <person name="Davila M.-L."/>
            <person name="Davy-Carroll L."/>
            <person name="Denson S."/>
            <person name="Dinh H."/>
            <person name="Ebong V.E."/>
            <person name="Edwards J.R."/>
            <person name="Egan A."/>
            <person name="El-Daye J."/>
            <person name="Escobedo L."/>
            <person name="Fernandez S."/>
            <person name="Fernando P.R."/>
            <person name="Flagg N."/>
            <person name="Forbes L.D."/>
            <person name="Fowler R.G."/>
            <person name="Fu Q."/>
            <person name="Gabisi R.A."/>
            <person name="Ganer J."/>
            <person name="Garbino Pronczuk A."/>
            <person name="Garcia R.M."/>
            <person name="Garner T."/>
            <person name="Garrett T.E."/>
            <person name="Gonzalez D.A."/>
            <person name="Hamid H."/>
            <person name="Hawkins E.S."/>
            <person name="Hirani K."/>
            <person name="Hogues M.E."/>
            <person name="Hollins B."/>
            <person name="Hsiao C.-H."/>
            <person name="Jabil R."/>
            <person name="James M.L."/>
            <person name="Jhangiani S.N."/>
            <person name="Johnson B."/>
            <person name="Johnson Q."/>
            <person name="Joshi V."/>
            <person name="Kalu J.B."/>
            <person name="Kam C."/>
            <person name="Kashfia A."/>
            <person name="Keebler J."/>
            <person name="Kisamo H."/>
            <person name="Kovar C.L."/>
            <person name="Lago L.A."/>
            <person name="Lai C.-Y."/>
            <person name="Laidlaw J."/>
            <person name="Lara F."/>
            <person name="Le T.-K."/>
            <person name="Lee S.L."/>
            <person name="Legall F.H."/>
            <person name="Lemon S.J."/>
            <person name="Lewis L.R."/>
            <person name="Li B."/>
            <person name="Liu Y."/>
            <person name="Liu Y.-S."/>
            <person name="Lopez J."/>
            <person name="Lozado R.J."/>
            <person name="Lu J."/>
            <person name="Madu R.C."/>
            <person name="Maheshwari M."/>
            <person name="Maheshwari R."/>
            <person name="Malloy K."/>
            <person name="Martinez E."/>
            <person name="Mathew T."/>
            <person name="Mercado I.C."/>
            <person name="Mercado C."/>
            <person name="Meyer B."/>
            <person name="Montgomery K."/>
            <person name="Morgan M.B."/>
            <person name="Munidasa M."/>
            <person name="Nazareth L.V."/>
            <person name="Nelson J."/>
            <person name="Ng B.M."/>
            <person name="Nguyen N.B."/>
            <person name="Nguyen P.Q."/>
            <person name="Nguyen T."/>
            <person name="Obregon M."/>
            <person name="Okwuonu G.O."/>
            <person name="Onwere C.G."/>
            <person name="Orozco G."/>
            <person name="Parra A."/>
            <person name="Patel S."/>
            <person name="Patil S."/>
            <person name="Perez A."/>
            <person name="Perez Y."/>
            <person name="Pham C."/>
            <person name="Primus E.L."/>
            <person name="Pu L.-L."/>
            <person name="Puazo M."/>
            <person name="Qin X."/>
            <person name="Quiroz J.B."/>
            <person name="Reese J."/>
            <person name="Richards S."/>
            <person name="Rives C.M."/>
            <person name="Robberts R."/>
            <person name="Ruiz S.J."/>
            <person name="Ruiz M.J."/>
            <person name="Santibanez J."/>
            <person name="Schneider B.W."/>
            <person name="Sisson I."/>
            <person name="Smith M."/>
            <person name="Sodergren E."/>
            <person name="Song X.-Z."/>
            <person name="Song B.B."/>
            <person name="Summersgill H."/>
            <person name="Thelus R."/>
            <person name="Thornton R.D."/>
            <person name="Trejos Z.Y."/>
            <person name="Usmani K."/>
            <person name="Vattathil S."/>
            <person name="Villasana D."/>
            <person name="Walker D.L."/>
            <person name="Wang S."/>
            <person name="Wang K."/>
            <person name="White C.S."/>
            <person name="Williams A.C."/>
            <person name="Williamson J."/>
            <person name="Wilson K."/>
            <person name="Woghiren I.O."/>
            <person name="Woodworth J.R."/>
            <person name="Worley K.C."/>
            <person name="Wright R.A."/>
            <person name="Wu W."/>
            <person name="Young L."/>
            <person name="Zhang L."/>
            <person name="Zhang J."/>
            <person name="Zhu Y."/>
            <person name="Muzny D.M."/>
            <person name="Weinstock G."/>
            <person name="Gibbs R.A."/>
        </authorList>
    </citation>
    <scope>NUCLEOTIDE SEQUENCE [LARGE SCALE GENOMIC DNA]</scope>
    <source>
        <strain evidence="5">LSR1</strain>
    </source>
</reference>
<dbReference type="GeneID" id="103307837"/>
<organism evidence="4 5">
    <name type="scientific">Acyrthosiphon pisum</name>
    <name type="common">Pea aphid</name>
    <dbReference type="NCBI Taxonomy" id="7029"/>
    <lineage>
        <taxon>Eukaryota</taxon>
        <taxon>Metazoa</taxon>
        <taxon>Ecdysozoa</taxon>
        <taxon>Arthropoda</taxon>
        <taxon>Hexapoda</taxon>
        <taxon>Insecta</taxon>
        <taxon>Pterygota</taxon>
        <taxon>Neoptera</taxon>
        <taxon>Paraneoptera</taxon>
        <taxon>Hemiptera</taxon>
        <taxon>Sternorrhyncha</taxon>
        <taxon>Aphidomorpha</taxon>
        <taxon>Aphidoidea</taxon>
        <taxon>Aphididae</taxon>
        <taxon>Macrosiphini</taxon>
        <taxon>Acyrthosiphon</taxon>
    </lineage>
</organism>
<reference evidence="4" key="2">
    <citation type="submission" date="2022-06" db="UniProtKB">
        <authorList>
            <consortium name="EnsemblMetazoa"/>
        </authorList>
    </citation>
    <scope>IDENTIFICATION</scope>
</reference>
<dbReference type="PANTHER" id="PTHR46599:SF3">
    <property type="entry name" value="PIGGYBAC TRANSPOSABLE ELEMENT-DERIVED PROTEIN 4"/>
    <property type="match status" value="1"/>
</dbReference>
<dbReference type="InterPro" id="IPR029526">
    <property type="entry name" value="PGBD"/>
</dbReference>
<evidence type="ECO:0000259" key="3">
    <source>
        <dbReference type="Pfam" id="PF13843"/>
    </source>
</evidence>
<evidence type="ECO:0000259" key="2">
    <source>
        <dbReference type="Pfam" id="PF13842"/>
    </source>
</evidence>
<dbReference type="Pfam" id="PF13842">
    <property type="entry name" value="zf-Tnp_2"/>
    <property type="match status" value="1"/>
</dbReference>
<feature type="compositionally biased region" description="Polar residues" evidence="1">
    <location>
        <begin position="1"/>
        <end position="12"/>
    </location>
</feature>
<feature type="domain" description="PiggyBac transposable element-derived protein 4 C-terminal zinc-finger" evidence="2">
    <location>
        <begin position="249"/>
        <end position="299"/>
    </location>
</feature>
<dbReference type="AlphaFoldDB" id="A0A8R1X0B8"/>
<protein>
    <submittedName>
        <fullName evidence="4">Uncharacterized protein</fullName>
    </submittedName>
</protein>
<dbReference type="Proteomes" id="UP000007819">
    <property type="component" value="Chromosome X"/>
</dbReference>
<evidence type="ECO:0000313" key="4">
    <source>
        <dbReference type="EnsemblMetazoa" id="XP_008178407.1"/>
    </source>
</evidence>
<feature type="region of interest" description="Disordered" evidence="1">
    <location>
        <begin position="1"/>
        <end position="34"/>
    </location>
</feature>
<dbReference type="OrthoDB" id="6628858at2759"/>
<dbReference type="EnsemblMetazoa" id="XM_008180185.1">
    <property type="protein sequence ID" value="XP_008178407.1"/>
    <property type="gene ID" value="LOC103307837"/>
</dbReference>
<dbReference type="KEGG" id="api:103307837"/>
<dbReference type="Pfam" id="PF13843">
    <property type="entry name" value="DDE_Tnp_1_7"/>
    <property type="match status" value="1"/>
</dbReference>
<dbReference type="RefSeq" id="XP_008178407.1">
    <property type="nucleotide sequence ID" value="XM_008180185.1"/>
</dbReference>
<keyword evidence="5" id="KW-1185">Reference proteome</keyword>
<evidence type="ECO:0000313" key="5">
    <source>
        <dbReference type="Proteomes" id="UP000007819"/>
    </source>
</evidence>
<dbReference type="PANTHER" id="PTHR46599">
    <property type="entry name" value="PIGGYBAC TRANSPOSABLE ELEMENT-DERIVED PROTEIN 4"/>
    <property type="match status" value="1"/>
</dbReference>